<dbReference type="InterPro" id="IPR000172">
    <property type="entry name" value="GMC_OxRdtase_N"/>
</dbReference>
<dbReference type="GO" id="GO:0050660">
    <property type="term" value="F:flavin adenine dinucleotide binding"/>
    <property type="evidence" value="ECO:0007669"/>
    <property type="project" value="InterPro"/>
</dbReference>
<feature type="domain" description="Glucose-methanol-choline oxidoreductase N-terminal" evidence="4">
    <location>
        <begin position="93"/>
        <end position="116"/>
    </location>
</feature>
<comment type="cofactor">
    <cofactor evidence="2">
        <name>FAD</name>
        <dbReference type="ChEBI" id="CHEBI:57692"/>
    </cofactor>
</comment>
<organism evidence="6 7">
    <name type="scientific">Aspergillus ellipticus CBS 707.79</name>
    <dbReference type="NCBI Taxonomy" id="1448320"/>
    <lineage>
        <taxon>Eukaryota</taxon>
        <taxon>Fungi</taxon>
        <taxon>Dikarya</taxon>
        <taxon>Ascomycota</taxon>
        <taxon>Pezizomycotina</taxon>
        <taxon>Eurotiomycetes</taxon>
        <taxon>Eurotiomycetidae</taxon>
        <taxon>Eurotiales</taxon>
        <taxon>Aspergillaceae</taxon>
        <taxon>Aspergillus</taxon>
        <taxon>Aspergillus subgen. Circumdati</taxon>
    </lineage>
</organism>
<dbReference type="InterPro" id="IPR007867">
    <property type="entry name" value="GMC_OxRtase_C"/>
</dbReference>
<dbReference type="Pfam" id="PF00732">
    <property type="entry name" value="GMC_oxred_N"/>
    <property type="match status" value="1"/>
</dbReference>
<dbReference type="InterPro" id="IPR012132">
    <property type="entry name" value="GMC_OxRdtase"/>
</dbReference>
<evidence type="ECO:0000256" key="3">
    <source>
        <dbReference type="RuleBase" id="RU003968"/>
    </source>
</evidence>
<protein>
    <submittedName>
        <fullName evidence="6">Alcohol oxidase</fullName>
    </submittedName>
</protein>
<evidence type="ECO:0000259" key="5">
    <source>
        <dbReference type="PROSITE" id="PS00624"/>
    </source>
</evidence>
<dbReference type="PROSITE" id="PS00623">
    <property type="entry name" value="GMC_OXRED_1"/>
    <property type="match status" value="1"/>
</dbReference>
<dbReference type="AlphaFoldDB" id="A0A319DHJ1"/>
<feature type="binding site" evidence="2">
    <location>
        <position position="95"/>
    </location>
    <ligand>
        <name>FAD</name>
        <dbReference type="ChEBI" id="CHEBI:57692"/>
    </ligand>
</feature>
<dbReference type="STRING" id="1448320.A0A319DHJ1"/>
<gene>
    <name evidence="6" type="ORF">BO71DRAFT_387250</name>
</gene>
<name>A0A319DHJ1_9EURO</name>
<dbReference type="Proteomes" id="UP000247810">
    <property type="component" value="Unassembled WGS sequence"/>
</dbReference>
<dbReference type="InterPro" id="IPR036188">
    <property type="entry name" value="FAD/NAD-bd_sf"/>
</dbReference>
<dbReference type="VEuPathDB" id="FungiDB:BO71DRAFT_387250"/>
<comment type="similarity">
    <text evidence="1 3">Belongs to the GMC oxidoreductase family.</text>
</comment>
<dbReference type="OrthoDB" id="269227at2759"/>
<keyword evidence="7" id="KW-1185">Reference proteome</keyword>
<evidence type="ECO:0000313" key="6">
    <source>
        <dbReference type="EMBL" id="PYH90613.1"/>
    </source>
</evidence>
<dbReference type="Pfam" id="PF05199">
    <property type="entry name" value="GMC_oxred_C"/>
    <property type="match status" value="1"/>
</dbReference>
<dbReference type="SUPFAM" id="SSF54373">
    <property type="entry name" value="FAD-linked reductases, C-terminal domain"/>
    <property type="match status" value="1"/>
</dbReference>
<dbReference type="Gene3D" id="3.30.560.10">
    <property type="entry name" value="Glucose Oxidase, domain 3"/>
    <property type="match status" value="1"/>
</dbReference>
<accession>A0A319DHJ1</accession>
<dbReference type="Gene3D" id="3.50.50.60">
    <property type="entry name" value="FAD/NAD(P)-binding domain"/>
    <property type="match status" value="1"/>
</dbReference>
<keyword evidence="2 3" id="KW-0274">FAD</keyword>
<feature type="domain" description="Glucose-methanol-choline oxidoreductase N-terminal" evidence="5">
    <location>
        <begin position="285"/>
        <end position="299"/>
    </location>
</feature>
<dbReference type="SUPFAM" id="SSF51905">
    <property type="entry name" value="FAD/NAD(P)-binding domain"/>
    <property type="match status" value="1"/>
</dbReference>
<dbReference type="PROSITE" id="PS00624">
    <property type="entry name" value="GMC_OXRED_2"/>
    <property type="match status" value="1"/>
</dbReference>
<dbReference type="GO" id="GO:0016614">
    <property type="term" value="F:oxidoreductase activity, acting on CH-OH group of donors"/>
    <property type="evidence" value="ECO:0007669"/>
    <property type="project" value="InterPro"/>
</dbReference>
<dbReference type="PANTHER" id="PTHR11552:SF210">
    <property type="entry name" value="GLUCOSE-METHANOL-CHOLINE OXIDOREDUCTASE N-TERMINAL DOMAIN-CONTAINING PROTEIN-RELATED"/>
    <property type="match status" value="1"/>
</dbReference>
<feature type="binding site" evidence="2">
    <location>
        <position position="518"/>
    </location>
    <ligand>
        <name>substrate</name>
    </ligand>
</feature>
<proteinExistence type="inferred from homology"/>
<dbReference type="PANTHER" id="PTHR11552">
    <property type="entry name" value="GLUCOSE-METHANOL-CHOLINE GMC OXIDOREDUCTASE"/>
    <property type="match status" value="1"/>
</dbReference>
<dbReference type="PIRSF" id="PIRSF000137">
    <property type="entry name" value="Alcohol_oxidase"/>
    <property type="match status" value="1"/>
</dbReference>
<evidence type="ECO:0000313" key="7">
    <source>
        <dbReference type="Proteomes" id="UP000247810"/>
    </source>
</evidence>
<evidence type="ECO:0000259" key="4">
    <source>
        <dbReference type="PROSITE" id="PS00623"/>
    </source>
</evidence>
<keyword evidence="3" id="KW-0285">Flavoprotein</keyword>
<sequence length="583" mass="62898">MDSAHATAQVSDFLARPFDYIVIGGGTAGLVVASRLTTNPNVTVGVLEAGNASLDDPNVLKLTGMAAMMHNPAYDWMYQSSGNLNRSHHIPKGKVLGGSSAINFMAYGRPSATDLDNWDTALGNPGWSWADLAPYYRKSERLEADPDHLEAPATDVCPIQTQFHGINGAIHTSLSPWQAPVETSLLAALDQTSQIPRAQEPWSGEHLGPHRSLFTVDRTGLPQRSYSANGYLLPALKRPNLKVLTNALASRVLFDDDQRAIGVEFVSGEATHQAFVAREVILSAGTYESPKLLELSGIGDPDLLRKVGIACRVAQPEVGQNLQEKPVSAVVYQLADGCMSVDSLFRDPALLQEHLRLLQEEHSGAMSGAISLMGFMKQRHRTVAHLLDRHAAAIQVVGIPTNFGIGHAYLDCSKLSPGAPPGGNACYSLMVSSMYPVSRGSSHVQSSDPLVPPQIDLGFLAHPADADVLAAGVTFADRVFQSEPMRGQVKTRVEPSPDIDLEDRDQARGYVRDRVMSYHHAAGTCALGTVVDERLYVRGVKGLRVVDASVFPTQVSHAILSTVYAVAEKAADLIREDYSSWTV</sequence>
<dbReference type="EMBL" id="KZ825976">
    <property type="protein sequence ID" value="PYH90613.1"/>
    <property type="molecule type" value="Genomic_DNA"/>
</dbReference>
<evidence type="ECO:0000256" key="1">
    <source>
        <dbReference type="ARBA" id="ARBA00010790"/>
    </source>
</evidence>
<reference evidence="6 7" key="1">
    <citation type="submission" date="2018-02" db="EMBL/GenBank/DDBJ databases">
        <title>The genomes of Aspergillus section Nigri reveals drivers in fungal speciation.</title>
        <authorList>
            <consortium name="DOE Joint Genome Institute"/>
            <person name="Vesth T.C."/>
            <person name="Nybo J."/>
            <person name="Theobald S."/>
            <person name="Brandl J."/>
            <person name="Frisvad J.C."/>
            <person name="Nielsen K.F."/>
            <person name="Lyhne E.K."/>
            <person name="Kogle M.E."/>
            <person name="Kuo A."/>
            <person name="Riley R."/>
            <person name="Clum A."/>
            <person name="Nolan M."/>
            <person name="Lipzen A."/>
            <person name="Salamov A."/>
            <person name="Henrissat B."/>
            <person name="Wiebenga A."/>
            <person name="De vries R.P."/>
            <person name="Grigoriev I.V."/>
            <person name="Mortensen U.H."/>
            <person name="Andersen M.R."/>
            <person name="Baker S.E."/>
        </authorList>
    </citation>
    <scope>NUCLEOTIDE SEQUENCE [LARGE SCALE GENOMIC DNA]</scope>
    <source>
        <strain evidence="6 7">CBS 707.79</strain>
    </source>
</reference>
<evidence type="ECO:0000256" key="2">
    <source>
        <dbReference type="PIRSR" id="PIRSR000137-2"/>
    </source>
</evidence>